<reference evidence="2 3" key="1">
    <citation type="submission" date="2018-07" db="EMBL/GenBank/DDBJ databases">
        <title>Genomic Encyclopedia of Type Strains, Phase IV (KMG-IV): sequencing the most valuable type-strain genomes for metagenomic binning, comparative biology and taxonomic classification.</title>
        <authorList>
            <person name="Goeker M."/>
        </authorList>
    </citation>
    <scope>NUCLEOTIDE SEQUENCE [LARGE SCALE GENOMIC DNA]</scope>
    <source>
        <strain evidence="2 3">DSM 14364</strain>
    </source>
</reference>
<feature type="compositionally biased region" description="Low complexity" evidence="1">
    <location>
        <begin position="198"/>
        <end position="222"/>
    </location>
</feature>
<accession>A0A370H776</accession>
<dbReference type="Proteomes" id="UP000254925">
    <property type="component" value="Unassembled WGS sequence"/>
</dbReference>
<comment type="caution">
    <text evidence="2">The sequence shown here is derived from an EMBL/GenBank/DDBJ whole genome shotgun (WGS) entry which is preliminary data.</text>
</comment>
<dbReference type="AlphaFoldDB" id="A0A370H776"/>
<keyword evidence="3" id="KW-1185">Reference proteome</keyword>
<gene>
    <name evidence="2" type="ORF">DES45_11413</name>
</gene>
<proteinExistence type="predicted"/>
<evidence type="ECO:0000313" key="2">
    <source>
        <dbReference type="EMBL" id="RDI52552.1"/>
    </source>
</evidence>
<sequence length="256" mass="27661">MSCNRSLQVMYRRRFIFSIRKREKALTGTSSTYSCCPEGGWDLSTVSGKCRLPHVGVVAGSMLLFLSLHSAAFAQTNTSPPASNPVAQARPTACDVACIRENSDRAARFCAPRIEAQAPIDFEWINRPFGNIFQEAEPSPESAAAVRYRGDSIRFLSPQREWTRVSYECVFDTAQDKIAAVNVRLGRLNAPAAPPPTAQSGNASPQQSAPQPQPGQPSGRQPLSAATAANRPKTKPGEPSPIDILQVSPRPGEAAR</sequence>
<organism evidence="2 3">
    <name type="scientific">Microvirga subterranea</name>
    <dbReference type="NCBI Taxonomy" id="186651"/>
    <lineage>
        <taxon>Bacteria</taxon>
        <taxon>Pseudomonadati</taxon>
        <taxon>Pseudomonadota</taxon>
        <taxon>Alphaproteobacteria</taxon>
        <taxon>Hyphomicrobiales</taxon>
        <taxon>Methylobacteriaceae</taxon>
        <taxon>Microvirga</taxon>
    </lineage>
</organism>
<feature type="region of interest" description="Disordered" evidence="1">
    <location>
        <begin position="189"/>
        <end position="256"/>
    </location>
</feature>
<evidence type="ECO:0000313" key="3">
    <source>
        <dbReference type="Proteomes" id="UP000254925"/>
    </source>
</evidence>
<name>A0A370H776_9HYPH</name>
<dbReference type="PROSITE" id="PS51257">
    <property type="entry name" value="PROKAR_LIPOPROTEIN"/>
    <property type="match status" value="1"/>
</dbReference>
<protein>
    <submittedName>
        <fullName evidence="2">Uncharacterized protein</fullName>
    </submittedName>
</protein>
<evidence type="ECO:0000256" key="1">
    <source>
        <dbReference type="SAM" id="MobiDB-lite"/>
    </source>
</evidence>
<dbReference type="EMBL" id="QQBB01000014">
    <property type="protein sequence ID" value="RDI52552.1"/>
    <property type="molecule type" value="Genomic_DNA"/>
</dbReference>